<evidence type="ECO:0000256" key="4">
    <source>
        <dbReference type="SAM" id="Coils"/>
    </source>
</evidence>
<feature type="transmembrane region" description="Helical" evidence="5">
    <location>
        <begin position="218"/>
        <end position="239"/>
    </location>
</feature>
<dbReference type="InterPro" id="IPR027417">
    <property type="entry name" value="P-loop_NTPase"/>
</dbReference>
<keyword evidence="5" id="KW-0472">Membrane</keyword>
<gene>
    <name evidence="7" type="ORF">KSF_050440</name>
</gene>
<feature type="transmembrane region" description="Helical" evidence="5">
    <location>
        <begin position="59"/>
        <end position="77"/>
    </location>
</feature>
<dbReference type="Gene3D" id="3.40.50.300">
    <property type="entry name" value="P-loop containing nucleotide triphosphate hydrolases"/>
    <property type="match status" value="1"/>
</dbReference>
<feature type="transmembrane region" description="Helical" evidence="5">
    <location>
        <begin position="273"/>
        <end position="288"/>
    </location>
</feature>
<dbReference type="AlphaFoldDB" id="A0A8J3IRN9"/>
<comment type="caution">
    <text evidence="7">The sequence shown here is derived from an EMBL/GenBank/DDBJ whole genome shotgun (WGS) entry which is preliminary data.</text>
</comment>
<feature type="coiled-coil region" evidence="4">
    <location>
        <begin position="1"/>
        <end position="28"/>
    </location>
</feature>
<dbReference type="InterPro" id="IPR045076">
    <property type="entry name" value="MutS"/>
</dbReference>
<dbReference type="InterPro" id="IPR000432">
    <property type="entry name" value="DNA_mismatch_repair_MutS_C"/>
</dbReference>
<dbReference type="Proteomes" id="UP000597444">
    <property type="component" value="Unassembled WGS sequence"/>
</dbReference>
<feature type="domain" description="DNA mismatch repair proteins mutS family" evidence="6">
    <location>
        <begin position="432"/>
        <end position="612"/>
    </location>
</feature>
<keyword evidence="2" id="KW-0067">ATP-binding</keyword>
<keyword evidence="4" id="KW-0175">Coiled coil</keyword>
<accession>A0A8J3IRN9</accession>
<evidence type="ECO:0000259" key="6">
    <source>
        <dbReference type="SMART" id="SM00534"/>
    </source>
</evidence>
<feature type="transmembrane region" description="Helical" evidence="5">
    <location>
        <begin position="245"/>
        <end position="261"/>
    </location>
</feature>
<dbReference type="GO" id="GO:0140664">
    <property type="term" value="F:ATP-dependent DNA damage sensor activity"/>
    <property type="evidence" value="ECO:0007669"/>
    <property type="project" value="InterPro"/>
</dbReference>
<evidence type="ECO:0000313" key="8">
    <source>
        <dbReference type="Proteomes" id="UP000597444"/>
    </source>
</evidence>
<dbReference type="PANTHER" id="PTHR11361:SF99">
    <property type="entry name" value="DNA MISMATCH REPAIR PROTEIN"/>
    <property type="match status" value="1"/>
</dbReference>
<dbReference type="GO" id="GO:0005524">
    <property type="term" value="F:ATP binding"/>
    <property type="evidence" value="ECO:0007669"/>
    <property type="project" value="UniProtKB-KW"/>
</dbReference>
<dbReference type="SUPFAM" id="SSF52540">
    <property type="entry name" value="P-loop containing nucleoside triphosphate hydrolases"/>
    <property type="match status" value="1"/>
</dbReference>
<organism evidence="7 8">
    <name type="scientific">Reticulibacter mediterranei</name>
    <dbReference type="NCBI Taxonomy" id="2778369"/>
    <lineage>
        <taxon>Bacteria</taxon>
        <taxon>Bacillati</taxon>
        <taxon>Chloroflexota</taxon>
        <taxon>Ktedonobacteria</taxon>
        <taxon>Ktedonobacterales</taxon>
        <taxon>Reticulibacteraceae</taxon>
        <taxon>Reticulibacter</taxon>
    </lineage>
</organism>
<evidence type="ECO:0000313" key="7">
    <source>
        <dbReference type="EMBL" id="GHO94996.1"/>
    </source>
</evidence>
<dbReference type="GO" id="GO:0006298">
    <property type="term" value="P:mismatch repair"/>
    <property type="evidence" value="ECO:0007669"/>
    <property type="project" value="InterPro"/>
</dbReference>
<dbReference type="CDD" id="cd03283">
    <property type="entry name" value="ABC_MutS-like"/>
    <property type="match status" value="1"/>
</dbReference>
<dbReference type="SUPFAM" id="SSF48334">
    <property type="entry name" value="DNA repair protein MutS, domain III"/>
    <property type="match status" value="1"/>
</dbReference>
<feature type="transmembrane region" description="Helical" evidence="5">
    <location>
        <begin position="34"/>
        <end position="53"/>
    </location>
</feature>
<dbReference type="GO" id="GO:0030983">
    <property type="term" value="F:mismatched DNA binding"/>
    <property type="evidence" value="ECO:0007669"/>
    <property type="project" value="InterPro"/>
</dbReference>
<proteinExistence type="predicted"/>
<keyword evidence="3" id="KW-0238">DNA-binding</keyword>
<keyword evidence="1" id="KW-0547">Nucleotide-binding</keyword>
<dbReference type="InterPro" id="IPR036187">
    <property type="entry name" value="DNA_mismatch_repair_MutS_sf"/>
</dbReference>
<keyword evidence="5" id="KW-0812">Transmembrane</keyword>
<dbReference type="SMART" id="SM00534">
    <property type="entry name" value="MUTSac"/>
    <property type="match status" value="1"/>
</dbReference>
<sequence>MDKRQERLDLLERQMERLSKRIDRLDRRSNRYSWTRVAIFFGGLGASLLAFFVNGWLCAALVVLTLLAFAIAAYYHSKIDRSLARHSVLLHIRRTQVARMRLDWEHIPDRYRADPRPEHPFEIDLDITGPHSLHRLLNTAVSREGSTRLANWLLSTRPDLTTTQQRQQLVHELTPLVRFRDKLLLHSLIASQHMAEQVEGERLQRWLSQHMPSSSLPLLFWITTLLNALTLVLLVLNLFVAMPQFWIFTLVGGLLFFFLTAKQRGDIFEDASYLRYSFATLSAVFTYLEQYPYGRHTHVRQLCEPFWADHTQSPSRLLHRVGRVASAATLKNNGLLWLIVNALIPWDAYCAYRLSQYKERIAQRLPIWLHVWFELEALCSLATFAYLNPEYTLPEVVSHEEEAVLFEAQALGHPLLSVEKKVTNSFSLDRSGEVIIITGSNMAGKSTFLRTLGINLCLAYAGGPVNAQRLRVSLFRIFTCIRVSDSVTEGYSYFYAEVRRLRRLLDALELPNEYPLFFLIDEIFKGTNNRERLIGSRSYIRALVGRNCVGAISTHDLELVKLAESVSQVQNYHFREEVVNGNMVFDYILRPGPCPTTNALKIMQMEGLPIEEKA</sequence>
<dbReference type="PANTHER" id="PTHR11361">
    <property type="entry name" value="DNA MISMATCH REPAIR PROTEIN MUTS FAMILY MEMBER"/>
    <property type="match status" value="1"/>
</dbReference>
<keyword evidence="8" id="KW-1185">Reference proteome</keyword>
<name>A0A8J3IRN9_9CHLR</name>
<keyword evidence="5" id="KW-1133">Transmembrane helix</keyword>
<evidence type="ECO:0000256" key="5">
    <source>
        <dbReference type="SAM" id="Phobius"/>
    </source>
</evidence>
<evidence type="ECO:0000256" key="2">
    <source>
        <dbReference type="ARBA" id="ARBA00022840"/>
    </source>
</evidence>
<dbReference type="EMBL" id="BNJK01000001">
    <property type="protein sequence ID" value="GHO94996.1"/>
    <property type="molecule type" value="Genomic_DNA"/>
</dbReference>
<dbReference type="GO" id="GO:0005829">
    <property type="term" value="C:cytosol"/>
    <property type="evidence" value="ECO:0007669"/>
    <property type="project" value="TreeGrafter"/>
</dbReference>
<evidence type="ECO:0000256" key="1">
    <source>
        <dbReference type="ARBA" id="ARBA00022741"/>
    </source>
</evidence>
<reference evidence="7" key="1">
    <citation type="submission" date="2020-10" db="EMBL/GenBank/DDBJ databases">
        <title>Taxonomic study of unclassified bacteria belonging to the class Ktedonobacteria.</title>
        <authorList>
            <person name="Yabe S."/>
            <person name="Wang C.M."/>
            <person name="Zheng Y."/>
            <person name="Sakai Y."/>
            <person name="Cavaletti L."/>
            <person name="Monciardini P."/>
            <person name="Donadio S."/>
        </authorList>
    </citation>
    <scope>NUCLEOTIDE SEQUENCE</scope>
    <source>
        <strain evidence="7">ID150040</strain>
    </source>
</reference>
<dbReference type="RefSeq" id="WP_220205700.1">
    <property type="nucleotide sequence ID" value="NZ_BNJK01000001.1"/>
</dbReference>
<protein>
    <submittedName>
        <fullName evidence="7">DNA mismatch repair protein</fullName>
    </submittedName>
</protein>
<evidence type="ECO:0000256" key="3">
    <source>
        <dbReference type="ARBA" id="ARBA00023125"/>
    </source>
</evidence>
<dbReference type="Pfam" id="PF00488">
    <property type="entry name" value="MutS_V"/>
    <property type="match status" value="1"/>
</dbReference>